<feature type="compositionally biased region" description="Basic and acidic residues" evidence="1">
    <location>
        <begin position="81"/>
        <end position="90"/>
    </location>
</feature>
<evidence type="ECO:0000313" key="3">
    <source>
        <dbReference type="Proteomes" id="UP001168821"/>
    </source>
</evidence>
<proteinExistence type="predicted"/>
<dbReference type="EMBL" id="JALNTZ010000003">
    <property type="protein sequence ID" value="KAJ3658886.1"/>
    <property type="molecule type" value="Genomic_DNA"/>
</dbReference>
<evidence type="ECO:0000256" key="1">
    <source>
        <dbReference type="SAM" id="MobiDB-lite"/>
    </source>
</evidence>
<dbReference type="Proteomes" id="UP001168821">
    <property type="component" value="Unassembled WGS sequence"/>
</dbReference>
<evidence type="ECO:0000313" key="2">
    <source>
        <dbReference type="EMBL" id="KAJ3658886.1"/>
    </source>
</evidence>
<protein>
    <submittedName>
        <fullName evidence="2">Uncharacterized protein</fullName>
    </submittedName>
</protein>
<reference evidence="2" key="1">
    <citation type="journal article" date="2023" name="G3 (Bethesda)">
        <title>Whole genome assemblies of Zophobas morio and Tenebrio molitor.</title>
        <authorList>
            <person name="Kaur S."/>
            <person name="Stinson S.A."/>
            <person name="diCenzo G.C."/>
        </authorList>
    </citation>
    <scope>NUCLEOTIDE SEQUENCE</scope>
    <source>
        <strain evidence="2">QUZm001</strain>
    </source>
</reference>
<sequence length="190" mass="21254">MHFRQVRNVVIRQHTYVRTRQWQDQRCACIDLCIFDDPGGSKLSYSCLKWQLAALFTRDSHLSLQTGQSTLRKIPLGRPTYHKDIGRDQESSPDQRNIAKRVSGENAEQRRVQKPNAGEAAACTIRDPFLLFIREAACKQVLGGCRIVSAGVVWCFGGEFAGFGCSHVAGPSNFYHQLGVADVCLGVWIN</sequence>
<gene>
    <name evidence="2" type="ORF">Zmor_010601</name>
</gene>
<accession>A0AA38IS04</accession>
<keyword evidence="3" id="KW-1185">Reference proteome</keyword>
<name>A0AA38IS04_9CUCU</name>
<feature type="region of interest" description="Disordered" evidence="1">
    <location>
        <begin position="76"/>
        <end position="111"/>
    </location>
</feature>
<organism evidence="2 3">
    <name type="scientific">Zophobas morio</name>
    <dbReference type="NCBI Taxonomy" id="2755281"/>
    <lineage>
        <taxon>Eukaryota</taxon>
        <taxon>Metazoa</taxon>
        <taxon>Ecdysozoa</taxon>
        <taxon>Arthropoda</taxon>
        <taxon>Hexapoda</taxon>
        <taxon>Insecta</taxon>
        <taxon>Pterygota</taxon>
        <taxon>Neoptera</taxon>
        <taxon>Endopterygota</taxon>
        <taxon>Coleoptera</taxon>
        <taxon>Polyphaga</taxon>
        <taxon>Cucujiformia</taxon>
        <taxon>Tenebrionidae</taxon>
        <taxon>Zophobas</taxon>
    </lineage>
</organism>
<dbReference type="AlphaFoldDB" id="A0AA38IS04"/>
<comment type="caution">
    <text evidence="2">The sequence shown here is derived from an EMBL/GenBank/DDBJ whole genome shotgun (WGS) entry which is preliminary data.</text>
</comment>